<evidence type="ECO:0000313" key="4">
    <source>
        <dbReference type="Proteomes" id="UP001586593"/>
    </source>
</evidence>
<keyword evidence="2" id="KW-1133">Transmembrane helix</keyword>
<proteinExistence type="predicted"/>
<keyword evidence="2" id="KW-0812">Transmembrane</keyword>
<keyword evidence="4" id="KW-1185">Reference proteome</keyword>
<keyword evidence="2" id="KW-0472">Membrane</keyword>
<name>A0ABR3W1H2_9PEZI</name>
<reference evidence="3 4" key="1">
    <citation type="journal article" date="2024" name="Commun. Biol.">
        <title>Comparative genomic analysis of thermophilic fungi reveals convergent evolutionary adaptations and gene losses.</title>
        <authorList>
            <person name="Steindorff A.S."/>
            <person name="Aguilar-Pontes M.V."/>
            <person name="Robinson A.J."/>
            <person name="Andreopoulos B."/>
            <person name="LaButti K."/>
            <person name="Kuo A."/>
            <person name="Mondo S."/>
            <person name="Riley R."/>
            <person name="Otillar R."/>
            <person name="Haridas S."/>
            <person name="Lipzen A."/>
            <person name="Grimwood J."/>
            <person name="Schmutz J."/>
            <person name="Clum A."/>
            <person name="Reid I.D."/>
            <person name="Moisan M.C."/>
            <person name="Butler G."/>
            <person name="Nguyen T.T.M."/>
            <person name="Dewar K."/>
            <person name="Conant G."/>
            <person name="Drula E."/>
            <person name="Henrissat B."/>
            <person name="Hansel C."/>
            <person name="Singer S."/>
            <person name="Hutchinson M.I."/>
            <person name="de Vries R.P."/>
            <person name="Natvig D.O."/>
            <person name="Powell A.J."/>
            <person name="Tsang A."/>
            <person name="Grigoriev I.V."/>
        </authorList>
    </citation>
    <scope>NUCLEOTIDE SEQUENCE [LARGE SCALE GENOMIC DNA]</scope>
    <source>
        <strain evidence="3 4">ATCC 24622</strain>
    </source>
</reference>
<evidence type="ECO:0000313" key="3">
    <source>
        <dbReference type="EMBL" id="KAL1850751.1"/>
    </source>
</evidence>
<feature type="region of interest" description="Disordered" evidence="1">
    <location>
        <begin position="74"/>
        <end position="125"/>
    </location>
</feature>
<dbReference type="Proteomes" id="UP001586593">
    <property type="component" value="Unassembled WGS sequence"/>
</dbReference>
<organism evidence="3 4">
    <name type="scientific">Phialemonium thermophilum</name>
    <dbReference type="NCBI Taxonomy" id="223376"/>
    <lineage>
        <taxon>Eukaryota</taxon>
        <taxon>Fungi</taxon>
        <taxon>Dikarya</taxon>
        <taxon>Ascomycota</taxon>
        <taxon>Pezizomycotina</taxon>
        <taxon>Sordariomycetes</taxon>
        <taxon>Sordariomycetidae</taxon>
        <taxon>Cephalothecales</taxon>
        <taxon>Cephalothecaceae</taxon>
        <taxon>Phialemonium</taxon>
    </lineage>
</organism>
<accession>A0ABR3W1H2</accession>
<feature type="region of interest" description="Disordered" evidence="1">
    <location>
        <begin position="257"/>
        <end position="279"/>
    </location>
</feature>
<evidence type="ECO:0000256" key="1">
    <source>
        <dbReference type="SAM" id="MobiDB-lite"/>
    </source>
</evidence>
<comment type="caution">
    <text evidence="3">The sequence shown here is derived from an EMBL/GenBank/DDBJ whole genome shotgun (WGS) entry which is preliminary data.</text>
</comment>
<sequence length="279" mass="30078">MPLNSNSSYPRAHNGCLIPVFVVVCLIFLLVGMILASCHLGRVNRRSATSRATADGRLNHLVHSRQRELELQLEQQREQRNASLRQVASPGGHVHLVRADGKEQHEDDNRMSARADMSGRDGAAASLPDSCPEWRYIGGESSCSPGRHPLASVKDSRHKVRFQDPILSPRRRQSLQAVIVDTGCPASPLTPPTDRLHKTRGCTDLKGSGGFQSPSPFSDADHAVLTLSPVDSQVLKQVMARAAPVSGAVVIPGQVELSSVSPRSLNQSASPAVMSNNRG</sequence>
<evidence type="ECO:0000256" key="2">
    <source>
        <dbReference type="SAM" id="Phobius"/>
    </source>
</evidence>
<feature type="compositionally biased region" description="Basic and acidic residues" evidence="1">
    <location>
        <begin position="97"/>
        <end position="119"/>
    </location>
</feature>
<feature type="transmembrane region" description="Helical" evidence="2">
    <location>
        <begin position="12"/>
        <end position="36"/>
    </location>
</feature>
<gene>
    <name evidence="3" type="ORF">VTK73DRAFT_9597</name>
</gene>
<protein>
    <submittedName>
        <fullName evidence="3">Uncharacterized protein</fullName>
    </submittedName>
</protein>
<dbReference type="EMBL" id="JAZHXJ010000812">
    <property type="protein sequence ID" value="KAL1850751.1"/>
    <property type="molecule type" value="Genomic_DNA"/>
</dbReference>